<gene>
    <name evidence="2" type="ORF">L0664_18150</name>
</gene>
<dbReference type="EMBL" id="JAKGAQ010000007">
    <property type="protein sequence ID" value="MCF2872991.1"/>
    <property type="molecule type" value="Genomic_DNA"/>
</dbReference>
<name>A0ABS9D0E7_9RHOB</name>
<dbReference type="CDD" id="cd03349">
    <property type="entry name" value="LbH_XAT"/>
    <property type="match status" value="1"/>
</dbReference>
<proteinExistence type="inferred from homology"/>
<evidence type="ECO:0000313" key="2">
    <source>
        <dbReference type="EMBL" id="MCF2872991.1"/>
    </source>
</evidence>
<dbReference type="PANTHER" id="PTHR43300:SF11">
    <property type="entry name" value="ACETYLTRANSFERASE RV3034C-RELATED"/>
    <property type="match status" value="1"/>
</dbReference>
<dbReference type="InterPro" id="IPR001451">
    <property type="entry name" value="Hexapep"/>
</dbReference>
<comment type="caution">
    <text evidence="2">The sequence shown here is derived from an EMBL/GenBank/DDBJ whole genome shotgun (WGS) entry which is preliminary data.</text>
</comment>
<dbReference type="RefSeq" id="WP_235227321.1">
    <property type="nucleotide sequence ID" value="NZ_JAKGAQ010000007.1"/>
</dbReference>
<reference evidence="2 3" key="1">
    <citation type="submission" date="2022-01" db="EMBL/GenBank/DDBJ databases">
        <title>Octadecabacter sp. nov., isolated from a marine alga.</title>
        <authorList>
            <person name="Jin M.S."/>
            <person name="Kim H.M."/>
            <person name="Han D.M."/>
            <person name="Jung J.J."/>
            <person name="Jeon C.O."/>
        </authorList>
    </citation>
    <scope>NUCLEOTIDE SEQUENCE [LARGE SCALE GENOMIC DNA]</scope>
    <source>
        <strain evidence="2 3">G9-8</strain>
    </source>
</reference>
<keyword evidence="3" id="KW-1185">Reference proteome</keyword>
<protein>
    <submittedName>
        <fullName evidence="2">CatB-related O-acetyltransferase</fullName>
    </submittedName>
</protein>
<organism evidence="2 3">
    <name type="scientific">Octadecabacter dasysiphoniae</name>
    <dbReference type="NCBI Taxonomy" id="2909341"/>
    <lineage>
        <taxon>Bacteria</taxon>
        <taxon>Pseudomonadati</taxon>
        <taxon>Pseudomonadota</taxon>
        <taxon>Alphaproteobacteria</taxon>
        <taxon>Rhodobacterales</taxon>
        <taxon>Roseobacteraceae</taxon>
        <taxon>Octadecabacter</taxon>
    </lineage>
</organism>
<evidence type="ECO:0000313" key="3">
    <source>
        <dbReference type="Proteomes" id="UP001200557"/>
    </source>
</evidence>
<dbReference type="PANTHER" id="PTHR43300">
    <property type="entry name" value="ACETYLTRANSFERASE"/>
    <property type="match status" value="1"/>
</dbReference>
<dbReference type="InterPro" id="IPR011004">
    <property type="entry name" value="Trimer_LpxA-like_sf"/>
</dbReference>
<dbReference type="SUPFAM" id="SSF51161">
    <property type="entry name" value="Trimeric LpxA-like enzymes"/>
    <property type="match status" value="1"/>
</dbReference>
<accession>A0ABS9D0E7</accession>
<comment type="similarity">
    <text evidence="1">Belongs to the transferase hexapeptide repeat family.</text>
</comment>
<evidence type="ECO:0000256" key="1">
    <source>
        <dbReference type="ARBA" id="ARBA00007274"/>
    </source>
</evidence>
<dbReference type="Proteomes" id="UP001200557">
    <property type="component" value="Unassembled WGS sequence"/>
</dbReference>
<dbReference type="InterPro" id="IPR050179">
    <property type="entry name" value="Trans_hexapeptide_repeat"/>
</dbReference>
<dbReference type="Pfam" id="PF00132">
    <property type="entry name" value="Hexapep"/>
    <property type="match status" value="1"/>
</dbReference>
<dbReference type="Gene3D" id="2.160.10.10">
    <property type="entry name" value="Hexapeptide repeat proteins"/>
    <property type="match status" value="1"/>
</dbReference>
<sequence length="222" mass="23841">MPPLPPRDFPTPDTTYPVILPDGTQYKGTVFLRAAIDNPNITVGDYTYASAHVPPADWAFHLAPYLFPQSPETLTIGKFCQIADGVTFITSSANHRYDGFSSFPFSIFLDMDRNRPSMPGAGPDTTIGHDVWIGQGATILPGANIGDGCIIGAKSVVSGTHPPYTILAGNPAKPVRRRFDDATIAALAKIAWWHWPIETVVSNEAAICGADLDALERAAPHA</sequence>